<accession>A0A815QM06</accession>
<dbReference type="Proteomes" id="UP000682733">
    <property type="component" value="Unassembled WGS sequence"/>
</dbReference>
<comment type="caution">
    <text evidence="2">The sequence shown here is derived from an EMBL/GenBank/DDBJ whole genome shotgun (WGS) entry which is preliminary data.</text>
</comment>
<gene>
    <name evidence="2" type="ORF">GPM918_LOCUS35238</name>
    <name evidence="3" type="ORF">OVA965_LOCUS35675</name>
    <name evidence="5" type="ORF">SRO942_LOCUS35954</name>
    <name evidence="4" type="ORF">TMI583_LOCUS36653</name>
</gene>
<evidence type="ECO:0000313" key="4">
    <source>
        <dbReference type="EMBL" id="CAF4263417.1"/>
    </source>
</evidence>
<feature type="region of interest" description="Disordered" evidence="1">
    <location>
        <begin position="52"/>
        <end position="99"/>
    </location>
</feature>
<evidence type="ECO:0000313" key="5">
    <source>
        <dbReference type="EMBL" id="CAF4334412.1"/>
    </source>
</evidence>
<feature type="compositionally biased region" description="Polar residues" evidence="1">
    <location>
        <begin position="72"/>
        <end position="95"/>
    </location>
</feature>
<dbReference type="EMBL" id="CAJNOQ010020224">
    <property type="protein sequence ID" value="CAF1465073.1"/>
    <property type="molecule type" value="Genomic_DNA"/>
</dbReference>
<evidence type="ECO:0000313" key="3">
    <source>
        <dbReference type="EMBL" id="CAF1471593.1"/>
    </source>
</evidence>
<dbReference type="EMBL" id="CAJOBC010085688">
    <property type="protein sequence ID" value="CAF4334412.1"/>
    <property type="molecule type" value="Genomic_DNA"/>
</dbReference>
<proteinExistence type="predicted"/>
<evidence type="ECO:0000313" key="2">
    <source>
        <dbReference type="EMBL" id="CAF1465073.1"/>
    </source>
</evidence>
<sequence length="305" mass="34479">YRLVTDEEREIVTNLAVNYGKNLKLIREVIIEEPYGVITEYYRKIKEKTAMSTPRQLTDFENDESPSRKQRSNTAVSTNNVNLAQLDKPSTNELENAQPYEEKIEDADIIYDEISSTAARNTSLSSDLLLVTSMTTGRALSRSALLSFAHLLVKNEVGQLNALTTCDMKASISQLNNEEVFALTNETQPNDIMATTMTYQHRVLPTTTPNLTQLGCRSTITTSMRVSPVPPYRHQRNLPSSPPSDEFDMSRTAPLHSRPITLSDITNMEDEDVKFYKITKRRAPPNSVVVASIYQDAKCFIRRLH</sequence>
<feature type="non-terminal residue" evidence="2">
    <location>
        <position position="305"/>
    </location>
</feature>
<feature type="non-terminal residue" evidence="2">
    <location>
        <position position="1"/>
    </location>
</feature>
<dbReference type="Proteomes" id="UP000677228">
    <property type="component" value="Unassembled WGS sequence"/>
</dbReference>
<dbReference type="Proteomes" id="UP000681722">
    <property type="component" value="Unassembled WGS sequence"/>
</dbReference>
<dbReference type="EMBL" id="CAJOBA010053278">
    <property type="protein sequence ID" value="CAF4263417.1"/>
    <property type="molecule type" value="Genomic_DNA"/>
</dbReference>
<evidence type="ECO:0000313" key="6">
    <source>
        <dbReference type="Proteomes" id="UP000663829"/>
    </source>
</evidence>
<name>A0A815QM06_9BILA</name>
<keyword evidence="6" id="KW-1185">Reference proteome</keyword>
<organism evidence="2 6">
    <name type="scientific">Didymodactylos carnosus</name>
    <dbReference type="NCBI Taxonomy" id="1234261"/>
    <lineage>
        <taxon>Eukaryota</taxon>
        <taxon>Metazoa</taxon>
        <taxon>Spiralia</taxon>
        <taxon>Gnathifera</taxon>
        <taxon>Rotifera</taxon>
        <taxon>Eurotatoria</taxon>
        <taxon>Bdelloidea</taxon>
        <taxon>Philodinida</taxon>
        <taxon>Philodinidae</taxon>
        <taxon>Didymodactylos</taxon>
    </lineage>
</organism>
<protein>
    <submittedName>
        <fullName evidence="2">Uncharacterized protein</fullName>
    </submittedName>
</protein>
<feature type="region of interest" description="Disordered" evidence="1">
    <location>
        <begin position="226"/>
        <end position="249"/>
    </location>
</feature>
<dbReference type="Proteomes" id="UP000663829">
    <property type="component" value="Unassembled WGS sequence"/>
</dbReference>
<evidence type="ECO:0000256" key="1">
    <source>
        <dbReference type="SAM" id="MobiDB-lite"/>
    </source>
</evidence>
<dbReference type="AlphaFoldDB" id="A0A815QM06"/>
<dbReference type="EMBL" id="CAJNOK010031382">
    <property type="protein sequence ID" value="CAF1471593.1"/>
    <property type="molecule type" value="Genomic_DNA"/>
</dbReference>
<reference evidence="2" key="1">
    <citation type="submission" date="2021-02" db="EMBL/GenBank/DDBJ databases">
        <authorList>
            <person name="Nowell W R."/>
        </authorList>
    </citation>
    <scope>NUCLEOTIDE SEQUENCE</scope>
</reference>